<organism evidence="2 3">
    <name type="scientific">Dendryphion nanum</name>
    <dbReference type="NCBI Taxonomy" id="256645"/>
    <lineage>
        <taxon>Eukaryota</taxon>
        <taxon>Fungi</taxon>
        <taxon>Dikarya</taxon>
        <taxon>Ascomycota</taxon>
        <taxon>Pezizomycotina</taxon>
        <taxon>Dothideomycetes</taxon>
        <taxon>Pleosporomycetidae</taxon>
        <taxon>Pleosporales</taxon>
        <taxon>Torulaceae</taxon>
        <taxon>Dendryphion</taxon>
    </lineage>
</organism>
<dbReference type="Proteomes" id="UP000700596">
    <property type="component" value="Unassembled WGS sequence"/>
</dbReference>
<dbReference type="EMBL" id="JAGMWT010000014">
    <property type="protein sequence ID" value="KAH7116770.1"/>
    <property type="molecule type" value="Genomic_DNA"/>
</dbReference>
<accession>A0A9P9DCE1</accession>
<feature type="compositionally biased region" description="Polar residues" evidence="1">
    <location>
        <begin position="16"/>
        <end position="26"/>
    </location>
</feature>
<protein>
    <submittedName>
        <fullName evidence="2">Uncharacterized protein</fullName>
    </submittedName>
</protein>
<evidence type="ECO:0000313" key="2">
    <source>
        <dbReference type="EMBL" id="KAH7116770.1"/>
    </source>
</evidence>
<gene>
    <name evidence="2" type="ORF">B0J11DRAFT_537515</name>
</gene>
<comment type="caution">
    <text evidence="2">The sequence shown here is derived from an EMBL/GenBank/DDBJ whole genome shotgun (WGS) entry which is preliminary data.</text>
</comment>
<dbReference type="OrthoDB" id="1875589at2759"/>
<name>A0A9P9DCE1_9PLEO</name>
<reference evidence="2" key="1">
    <citation type="journal article" date="2021" name="Nat. Commun.">
        <title>Genetic determinants of endophytism in the Arabidopsis root mycobiome.</title>
        <authorList>
            <person name="Mesny F."/>
            <person name="Miyauchi S."/>
            <person name="Thiergart T."/>
            <person name="Pickel B."/>
            <person name="Atanasova L."/>
            <person name="Karlsson M."/>
            <person name="Huettel B."/>
            <person name="Barry K.W."/>
            <person name="Haridas S."/>
            <person name="Chen C."/>
            <person name="Bauer D."/>
            <person name="Andreopoulos W."/>
            <person name="Pangilinan J."/>
            <person name="LaButti K."/>
            <person name="Riley R."/>
            <person name="Lipzen A."/>
            <person name="Clum A."/>
            <person name="Drula E."/>
            <person name="Henrissat B."/>
            <person name="Kohler A."/>
            <person name="Grigoriev I.V."/>
            <person name="Martin F.M."/>
            <person name="Hacquard S."/>
        </authorList>
    </citation>
    <scope>NUCLEOTIDE SEQUENCE</scope>
    <source>
        <strain evidence="2">MPI-CAGE-CH-0243</strain>
    </source>
</reference>
<keyword evidence="3" id="KW-1185">Reference proteome</keyword>
<evidence type="ECO:0000256" key="1">
    <source>
        <dbReference type="SAM" id="MobiDB-lite"/>
    </source>
</evidence>
<evidence type="ECO:0000313" key="3">
    <source>
        <dbReference type="Proteomes" id="UP000700596"/>
    </source>
</evidence>
<feature type="region of interest" description="Disordered" evidence="1">
    <location>
        <begin position="1"/>
        <end position="40"/>
    </location>
</feature>
<dbReference type="AlphaFoldDB" id="A0A9P9DCE1"/>
<proteinExistence type="predicted"/>
<sequence length="410" mass="46456">MTPTPLRIRGRKRNRTQVSTTQSQISAKRPCTSQTSKQLQLSQSRKKLKPKVVISAMPTLQGIPQEILEIIFLYSMNVSLPRASPDLGRKLSSRAVCMEFTLRTFFGSVNYRKAHKLKRSYLRCQEEGSEILQSELLTCRFFTWSFFLDYVQKAHDALANLRGKAWKSAGVRVPCVEAFDGLWPFKYTKINYLGIAEGFRIPEKLLHGPWTEEKASLLYVLVSLSGEIDWEGSLAGETATQGLKEAIEEGDERAVAALSVLLGVAGTITTDLIRFAVLECGCRLSILRHLLFNAQILYGKTENQSLDFHDPALWQWADQDEHGMGAILKGMLKKAEQFSLGFYFEGDTDWQGIVTFPYSGEKFDARAVLDNDAMQRELLVKLYRNHGRRITRTTRRVQVDEVVLSQTFNG</sequence>